<proteinExistence type="predicted"/>
<dbReference type="VEuPathDB" id="FungiDB:H310_07014"/>
<dbReference type="EMBL" id="QUSY01000013">
    <property type="protein sequence ID" value="RHY34946.1"/>
    <property type="molecule type" value="Genomic_DNA"/>
</dbReference>
<evidence type="ECO:0000313" key="3">
    <source>
        <dbReference type="Proteomes" id="UP000285060"/>
    </source>
</evidence>
<gene>
    <name evidence="2" type="ORF">DYB32_000561</name>
</gene>
<dbReference type="AlphaFoldDB" id="A0A3R6VI19"/>
<reference evidence="2 3" key="1">
    <citation type="submission" date="2018-08" db="EMBL/GenBank/DDBJ databases">
        <title>Aphanomyces genome sequencing and annotation.</title>
        <authorList>
            <person name="Minardi D."/>
            <person name="Oidtmann B."/>
            <person name="Van Der Giezen M."/>
            <person name="Studholme D.J."/>
        </authorList>
    </citation>
    <scope>NUCLEOTIDE SEQUENCE [LARGE SCALE GENOMIC DNA]</scope>
    <source>
        <strain evidence="2 3">NJM0002</strain>
    </source>
</reference>
<evidence type="ECO:0000313" key="2">
    <source>
        <dbReference type="EMBL" id="RHY34946.1"/>
    </source>
</evidence>
<feature type="compositionally biased region" description="Polar residues" evidence="1">
    <location>
        <begin position="155"/>
        <end position="172"/>
    </location>
</feature>
<dbReference type="Proteomes" id="UP000285060">
    <property type="component" value="Unassembled WGS sequence"/>
</dbReference>
<organism evidence="2 3">
    <name type="scientific">Aphanomyces invadans</name>
    <dbReference type="NCBI Taxonomy" id="157072"/>
    <lineage>
        <taxon>Eukaryota</taxon>
        <taxon>Sar</taxon>
        <taxon>Stramenopiles</taxon>
        <taxon>Oomycota</taxon>
        <taxon>Saprolegniomycetes</taxon>
        <taxon>Saprolegniales</taxon>
        <taxon>Verrucalvaceae</taxon>
        <taxon>Aphanomyces</taxon>
    </lineage>
</organism>
<keyword evidence="3" id="KW-1185">Reference proteome</keyword>
<comment type="caution">
    <text evidence="2">The sequence shown here is derived from an EMBL/GenBank/DDBJ whole genome shotgun (WGS) entry which is preliminary data.</text>
</comment>
<accession>A0A3R6VI19</accession>
<protein>
    <submittedName>
        <fullName evidence="2">Uncharacterized protein</fullName>
    </submittedName>
</protein>
<name>A0A3R6VI19_9STRA</name>
<evidence type="ECO:0000256" key="1">
    <source>
        <dbReference type="SAM" id="MobiDB-lite"/>
    </source>
</evidence>
<sequence length="516" mass="58186">MNRAASIVYLAAAGGGGAETMNRDPPRSGYDNDFHENGYNGVDARMYGYANATTTQFTSHSYGNGYGQEVQTTTTMARGYFADQNDMYMHEKQHEYMASSSNNPNEQYPQEYAYQPERYPSHLRHTGTRVSRSSFTYPVMMEPPFDGTMEPSSHYAPTNRTSNNINSSLTRPRQQRRKVLRFRDQMIEEFSTETYFQTPSRPSMYPSGASFRLYHPEELPCPVLDQLPRSDAVTKHLRNCMLMSGELGVTTRWTLMPSTKFTMCELYPNEMLICRDKTKSKGNEPVALTGIMVEILSPLSMSLRVAHTQKEMVRLSVREGQELLLQEWYWMLHVAMAMKVDVADANGGNGAAKKKESKTRSVWVVRSVDEDNEPAYSKKAARYISNALAGAEVQVLHNGEVGSRLLAERINEHVHGRTLRESVFLGRHVLGEDQFASRAMRRKLAYDLFVQRGRIKRLVLVVEEELLSSMVQRAQAASDSDELGNGFSTSMMAMCNGVEFAVDMKTGDTKIVAAFG</sequence>
<feature type="region of interest" description="Disordered" evidence="1">
    <location>
        <begin position="152"/>
        <end position="175"/>
    </location>
</feature>